<dbReference type="SUPFAM" id="SSF56645">
    <property type="entry name" value="Acyl-CoA dehydrogenase NM domain-like"/>
    <property type="match status" value="1"/>
</dbReference>
<dbReference type="SUPFAM" id="SSF47203">
    <property type="entry name" value="Acyl-CoA dehydrogenase C-terminal domain-like"/>
    <property type="match status" value="1"/>
</dbReference>
<evidence type="ECO:0000313" key="7">
    <source>
        <dbReference type="EMBL" id="KZP21692.1"/>
    </source>
</evidence>
<dbReference type="Gene3D" id="3.10.120.10">
    <property type="entry name" value="Cytochrome b5-like heme/steroid binding domain"/>
    <property type="match status" value="1"/>
</dbReference>
<dbReference type="OrthoDB" id="2588832at2759"/>
<dbReference type="Pfam" id="PF00441">
    <property type="entry name" value="Acyl-CoA_dh_1"/>
    <property type="match status" value="1"/>
</dbReference>
<dbReference type="SUPFAM" id="SSF55856">
    <property type="entry name" value="Cytochrome b5-like heme/steroid binding domain"/>
    <property type="match status" value="1"/>
</dbReference>
<organism evidence="7 8">
    <name type="scientific">Athelia psychrophila</name>
    <dbReference type="NCBI Taxonomy" id="1759441"/>
    <lineage>
        <taxon>Eukaryota</taxon>
        <taxon>Fungi</taxon>
        <taxon>Dikarya</taxon>
        <taxon>Basidiomycota</taxon>
        <taxon>Agaricomycotina</taxon>
        <taxon>Agaricomycetes</taxon>
        <taxon>Agaricomycetidae</taxon>
        <taxon>Atheliales</taxon>
        <taxon>Atheliaceae</taxon>
        <taxon>Athelia</taxon>
    </lineage>
</organism>
<evidence type="ECO:0000256" key="2">
    <source>
        <dbReference type="ARBA" id="ARBA00009347"/>
    </source>
</evidence>
<dbReference type="InterPro" id="IPR013786">
    <property type="entry name" value="AcylCoA_DH/ox_N"/>
</dbReference>
<evidence type="ECO:0000256" key="4">
    <source>
        <dbReference type="ARBA" id="ARBA00022827"/>
    </source>
</evidence>
<evidence type="ECO:0000256" key="5">
    <source>
        <dbReference type="ARBA" id="ARBA00023002"/>
    </source>
</evidence>
<dbReference type="GO" id="GO:0050660">
    <property type="term" value="F:flavin adenine dinucleotide binding"/>
    <property type="evidence" value="ECO:0007669"/>
    <property type="project" value="InterPro"/>
</dbReference>
<dbReference type="InterPro" id="IPR037069">
    <property type="entry name" value="AcylCoA_DH/ox_N_sf"/>
</dbReference>
<dbReference type="Gene3D" id="1.10.540.10">
    <property type="entry name" value="Acyl-CoA dehydrogenase/oxidase, N-terminal domain"/>
    <property type="match status" value="1"/>
</dbReference>
<dbReference type="InterPro" id="IPR009075">
    <property type="entry name" value="AcylCo_DH/oxidase_C"/>
</dbReference>
<dbReference type="PROSITE" id="PS00072">
    <property type="entry name" value="ACYL_COA_DH_1"/>
    <property type="match status" value="1"/>
</dbReference>
<dbReference type="STRING" id="436010.A0A166KA43"/>
<keyword evidence="3" id="KW-0285">Flavoprotein</keyword>
<sequence>MSKSFSYEDVAKHTKEGDLWLVIDSKVYDLSRFAKMHPGGANLLYAPAVAGRDATQAFFGLHRHEVLLKPQYARLQIGSIAGETEQIRAPAPGETSGVPYAEPTWLCEGYYSPYYTEGHRAFQKAVRTLFMEVVAPESARCEADGSRISEEVTRKLSDANFLPMRLGPGKHLKGRTLLSGVKPEEYDYFHELIVNNELARFGGRGVIDGLQNGGVIGVPPILNYGVQELQDAVLPDILDGKKFVALAISEAFAGSDVAGLQTTAVRDGPDWVITGTKKWITNGTFADYFTTGCKTGTDGGFTMILIPRGPGVETKAIKTSYSATAGTAYVTFDAVRVPAATHTLGEEGQGLKVILSNFNHERWMVCATAQSAQRVVVEECLKWANQRMVFGKPLNAQAVIRAKLARMISRVEGSQNWLESVTYQMNNMTYAEVSSRLAGPIGLLKQYITKNGRDTAEDATQVFGGRALTQGGMGKVIENFHRTSGFDAILAGAEDVLGDLGVRQAIKKMPTNTRL</sequence>
<evidence type="ECO:0000256" key="1">
    <source>
        <dbReference type="ARBA" id="ARBA00001974"/>
    </source>
</evidence>
<name>A0A166KA43_9AGAM</name>
<dbReference type="Gene3D" id="1.20.140.10">
    <property type="entry name" value="Butyryl-CoA Dehydrogenase, subunit A, domain 3"/>
    <property type="match status" value="1"/>
</dbReference>
<dbReference type="Pfam" id="PF00173">
    <property type="entry name" value="Cyt-b5"/>
    <property type="match status" value="1"/>
</dbReference>
<dbReference type="Pfam" id="PF02770">
    <property type="entry name" value="Acyl-CoA_dh_M"/>
    <property type="match status" value="1"/>
</dbReference>
<dbReference type="AlphaFoldDB" id="A0A166KA43"/>
<dbReference type="GO" id="GO:0003995">
    <property type="term" value="F:acyl-CoA dehydrogenase activity"/>
    <property type="evidence" value="ECO:0007669"/>
    <property type="project" value="InterPro"/>
</dbReference>
<dbReference type="InterPro" id="IPR036250">
    <property type="entry name" value="AcylCo_DH-like_C"/>
</dbReference>
<dbReference type="InterPro" id="IPR006091">
    <property type="entry name" value="Acyl-CoA_Oxase/DH_mid-dom"/>
</dbReference>
<dbReference type="Pfam" id="PF02771">
    <property type="entry name" value="Acyl-CoA_dh_N"/>
    <property type="match status" value="1"/>
</dbReference>
<dbReference type="SMART" id="SM01117">
    <property type="entry name" value="Cyt-b5"/>
    <property type="match status" value="1"/>
</dbReference>
<dbReference type="InterPro" id="IPR036400">
    <property type="entry name" value="Cyt_B5-like_heme/steroid_sf"/>
</dbReference>
<dbReference type="PROSITE" id="PS50255">
    <property type="entry name" value="CYTOCHROME_B5_2"/>
    <property type="match status" value="1"/>
</dbReference>
<comment type="cofactor">
    <cofactor evidence="1">
        <name>FAD</name>
        <dbReference type="ChEBI" id="CHEBI:57692"/>
    </cofactor>
</comment>
<dbReference type="GO" id="GO:0005737">
    <property type="term" value="C:cytoplasm"/>
    <property type="evidence" value="ECO:0007669"/>
    <property type="project" value="TreeGrafter"/>
</dbReference>
<dbReference type="InterPro" id="IPR050741">
    <property type="entry name" value="Acyl-CoA_dehydrogenase"/>
</dbReference>
<evidence type="ECO:0000256" key="3">
    <source>
        <dbReference type="ARBA" id="ARBA00022630"/>
    </source>
</evidence>
<dbReference type="InterPro" id="IPR009100">
    <property type="entry name" value="AcylCoA_DH/oxidase_NM_dom_sf"/>
</dbReference>
<proteinExistence type="inferred from homology"/>
<dbReference type="InterPro" id="IPR046373">
    <property type="entry name" value="Acyl-CoA_Oxase/DH_mid-dom_sf"/>
</dbReference>
<dbReference type="PANTHER" id="PTHR48083">
    <property type="entry name" value="MEDIUM-CHAIN SPECIFIC ACYL-COA DEHYDROGENASE, MITOCHONDRIAL-RELATED"/>
    <property type="match status" value="1"/>
</dbReference>
<dbReference type="Gene3D" id="2.40.110.10">
    <property type="entry name" value="Butyryl-CoA Dehydrogenase, subunit A, domain 2"/>
    <property type="match status" value="1"/>
</dbReference>
<gene>
    <name evidence="7" type="ORF">FIBSPDRAFT_931491</name>
</gene>
<keyword evidence="8" id="KW-1185">Reference proteome</keyword>
<keyword evidence="5" id="KW-0560">Oxidoreductase</keyword>
<comment type="similarity">
    <text evidence="2">Belongs to the acyl-CoA dehydrogenase family.</text>
</comment>
<dbReference type="PANTHER" id="PTHR48083:SF28">
    <property type="entry name" value="ACYL-COA DEHYDROGENASE FAMILY PROTEIN (AFU_ORTHOLOGUE AFUA_6G10880)-RELATED"/>
    <property type="match status" value="1"/>
</dbReference>
<feature type="domain" description="Cytochrome b5 heme-binding" evidence="6">
    <location>
        <begin position="2"/>
        <end position="81"/>
    </location>
</feature>
<dbReference type="InterPro" id="IPR006089">
    <property type="entry name" value="Acyl-CoA_DH_CS"/>
</dbReference>
<keyword evidence="4" id="KW-0274">FAD</keyword>
<dbReference type="Proteomes" id="UP000076532">
    <property type="component" value="Unassembled WGS sequence"/>
</dbReference>
<evidence type="ECO:0000313" key="8">
    <source>
        <dbReference type="Proteomes" id="UP000076532"/>
    </source>
</evidence>
<dbReference type="InterPro" id="IPR001199">
    <property type="entry name" value="Cyt_B5-like_heme/steroid-bd"/>
</dbReference>
<dbReference type="EMBL" id="KV417545">
    <property type="protein sequence ID" value="KZP21692.1"/>
    <property type="molecule type" value="Genomic_DNA"/>
</dbReference>
<reference evidence="7 8" key="1">
    <citation type="journal article" date="2016" name="Mol. Biol. Evol.">
        <title>Comparative Genomics of Early-Diverging Mushroom-Forming Fungi Provides Insights into the Origins of Lignocellulose Decay Capabilities.</title>
        <authorList>
            <person name="Nagy L.G."/>
            <person name="Riley R."/>
            <person name="Tritt A."/>
            <person name="Adam C."/>
            <person name="Daum C."/>
            <person name="Floudas D."/>
            <person name="Sun H."/>
            <person name="Yadav J.S."/>
            <person name="Pangilinan J."/>
            <person name="Larsson K.H."/>
            <person name="Matsuura K."/>
            <person name="Barry K."/>
            <person name="Labutti K."/>
            <person name="Kuo R."/>
            <person name="Ohm R.A."/>
            <person name="Bhattacharya S.S."/>
            <person name="Shirouzu T."/>
            <person name="Yoshinaga Y."/>
            <person name="Martin F.M."/>
            <person name="Grigoriev I.V."/>
            <person name="Hibbett D.S."/>
        </authorList>
    </citation>
    <scope>NUCLEOTIDE SEQUENCE [LARGE SCALE GENOMIC DNA]</scope>
    <source>
        <strain evidence="7 8">CBS 109695</strain>
    </source>
</reference>
<accession>A0A166KA43</accession>
<protein>
    <submittedName>
        <fullName evidence="7">Acyl-CoA dehydrogenase NM domain-like protein</fullName>
    </submittedName>
</protein>
<evidence type="ECO:0000259" key="6">
    <source>
        <dbReference type="PROSITE" id="PS50255"/>
    </source>
</evidence>
<dbReference type="GO" id="GO:0033539">
    <property type="term" value="P:fatty acid beta-oxidation using acyl-CoA dehydrogenase"/>
    <property type="evidence" value="ECO:0007669"/>
    <property type="project" value="TreeGrafter"/>
</dbReference>